<reference evidence="1 2" key="2">
    <citation type="journal article" date="2016" name="Environ. Microbiol. Rep.">
        <title>Metagenomic evidence for the presence of phototrophic Gemmatimonadetes bacteria in diverse environments.</title>
        <authorList>
            <person name="Zeng Y."/>
            <person name="Baumbach J."/>
            <person name="Barbosa E.G."/>
            <person name="Azevedo V."/>
            <person name="Zhang C."/>
            <person name="Koblizek M."/>
        </authorList>
    </citation>
    <scope>NUCLEOTIDE SEQUENCE [LARGE SCALE GENOMIC DNA]</scope>
    <source>
        <strain evidence="1 2">AP64</strain>
    </source>
</reference>
<accession>A0A143BKH1</accession>
<organism evidence="1 2">
    <name type="scientific">Gemmatimonas phototrophica</name>
    <dbReference type="NCBI Taxonomy" id="1379270"/>
    <lineage>
        <taxon>Bacteria</taxon>
        <taxon>Pseudomonadati</taxon>
        <taxon>Gemmatimonadota</taxon>
        <taxon>Gemmatimonadia</taxon>
        <taxon>Gemmatimonadales</taxon>
        <taxon>Gemmatimonadaceae</taxon>
        <taxon>Gemmatimonas</taxon>
    </lineage>
</organism>
<proteinExistence type="predicted"/>
<protein>
    <recommendedName>
        <fullName evidence="3">Zinc-finger domain-containing protein</fullName>
    </recommendedName>
</protein>
<reference evidence="1 2" key="1">
    <citation type="journal article" date="2014" name="Proc. Natl. Acad. Sci. U.S.A.">
        <title>Functional type 2 photosynthetic reaction centers found in the rare bacterial phylum Gemmatimonadetes.</title>
        <authorList>
            <person name="Zeng Y."/>
            <person name="Feng F."/>
            <person name="Medova H."/>
            <person name="Dean J."/>
            <person name="Koblizek M."/>
        </authorList>
    </citation>
    <scope>NUCLEOTIDE SEQUENCE [LARGE SCALE GENOMIC DNA]</scope>
    <source>
        <strain evidence="1 2">AP64</strain>
    </source>
</reference>
<dbReference type="AlphaFoldDB" id="A0A143BKH1"/>
<dbReference type="EMBL" id="CP011454">
    <property type="protein sequence ID" value="AMW05518.1"/>
    <property type="molecule type" value="Genomic_DNA"/>
</dbReference>
<gene>
    <name evidence="1" type="ORF">GEMMAAP_13290</name>
</gene>
<dbReference type="STRING" id="1379270.GEMMAAP_13290"/>
<evidence type="ECO:0000313" key="1">
    <source>
        <dbReference type="EMBL" id="AMW05518.1"/>
    </source>
</evidence>
<dbReference type="Proteomes" id="UP000076404">
    <property type="component" value="Chromosome"/>
</dbReference>
<keyword evidence="2" id="KW-1185">Reference proteome</keyword>
<sequence length="94" mass="10618">MSPCRSLPLAADCFTSRLHLHAYVDGELDTDIPGSALREVILGHIAHCPRCERLEQQLRALRQRLHAHGVRVADLPEERATPEFRERMARLLAG</sequence>
<dbReference type="KEGG" id="gph:GEMMAAP_13290"/>
<name>A0A143BKH1_9BACT</name>
<evidence type="ECO:0008006" key="3">
    <source>
        <dbReference type="Google" id="ProtNLM"/>
    </source>
</evidence>
<evidence type="ECO:0000313" key="2">
    <source>
        <dbReference type="Proteomes" id="UP000076404"/>
    </source>
</evidence>